<dbReference type="PROSITE" id="PS50893">
    <property type="entry name" value="ABC_TRANSPORTER_2"/>
    <property type="match status" value="1"/>
</dbReference>
<dbReference type="SUPFAM" id="SSF52540">
    <property type="entry name" value="P-loop containing nucleoside triphosphate hydrolases"/>
    <property type="match status" value="1"/>
</dbReference>
<feature type="domain" description="ABC transporter" evidence="10">
    <location>
        <begin position="330"/>
        <end position="566"/>
    </location>
</feature>
<feature type="transmembrane region" description="Helical" evidence="9">
    <location>
        <begin position="240"/>
        <end position="258"/>
    </location>
</feature>
<feature type="transmembrane region" description="Helical" evidence="9">
    <location>
        <begin position="124"/>
        <end position="149"/>
    </location>
</feature>
<evidence type="ECO:0000256" key="8">
    <source>
        <dbReference type="SAM" id="MobiDB-lite"/>
    </source>
</evidence>
<dbReference type="PROSITE" id="PS00211">
    <property type="entry name" value="ABC_TRANSPORTER_1"/>
    <property type="match status" value="1"/>
</dbReference>
<proteinExistence type="predicted"/>
<keyword evidence="4" id="KW-0547">Nucleotide-binding</keyword>
<gene>
    <name evidence="12" type="ORF">KAK11_10300</name>
</gene>
<keyword evidence="2" id="KW-1003">Cell membrane</keyword>
<protein>
    <submittedName>
        <fullName evidence="12">ATP-binding cassette domain-containing protein</fullName>
    </submittedName>
</protein>
<sequence>MFQPLLLFVRANRRHLLAMALASALINVFFLAMPLFTMLVYDKAMGNAIHDTLWALCAGMGLLLGQELLLRLARVQVVEHAGARWDMFLDERLCRGLLQAPLTERLPAGEVLSRYREVGNAREVLGSSMMLALIDLPFALLFLGVLVLIGGPLALVPALFALGVLALGLGTQALATRCQGPMAEAQKQRLTRIIDVLAAREGLMGVGAQSHFKQAFQQAANQAARHGARLRWWLQVGQQATPVWLSLATVVLMAWGVLRVEEQALSVGGLIALNLLASRFLSIVVAIAPLAHRGREFQMSLLALADAVKLSAAAPATEVAAPTALATEGLRLENVSFRYAPAHRSTLQALSLQLPATGLVAVLGNSGAGKSSLLKVLGGLAAPQEGRYQFAGQLIHTDADRDWLRHHLAYKSQDPRFLPGSVREIVSDWATNVDDERVVAALRQAGLGPQLERNELGLNTAVGTNGDGLSGGQRQMLALAAAFYSPAPVLLLDEPTLGLDRAAQATLMATLAALAPQRLVLVSTHATELIRLTHRVLVLDQGRIVLDGPPARLLEAKPGAAKAARPTPHPQTPPTPPKAVVHEPKEILQ</sequence>
<keyword evidence="13" id="KW-1185">Reference proteome</keyword>
<dbReference type="InterPro" id="IPR027417">
    <property type="entry name" value="P-loop_NTPase"/>
</dbReference>
<feature type="transmembrane region" description="Helical" evidence="9">
    <location>
        <begin position="53"/>
        <end position="70"/>
    </location>
</feature>
<dbReference type="Gene3D" id="1.20.1560.10">
    <property type="entry name" value="ABC transporter type 1, transmembrane domain"/>
    <property type="match status" value="1"/>
</dbReference>
<keyword evidence="5 12" id="KW-0067">ATP-binding</keyword>
<dbReference type="PANTHER" id="PTHR24221:SF248">
    <property type="entry name" value="ABC TRANSPORTER TRANSMEMBRANE REGION"/>
    <property type="match status" value="1"/>
</dbReference>
<comment type="caution">
    <text evidence="12">The sequence shown here is derived from an EMBL/GenBank/DDBJ whole genome shotgun (WGS) entry which is preliminary data.</text>
</comment>
<evidence type="ECO:0000256" key="7">
    <source>
        <dbReference type="ARBA" id="ARBA00023136"/>
    </source>
</evidence>
<evidence type="ECO:0000313" key="12">
    <source>
        <dbReference type="EMBL" id="MBQ0935721.1"/>
    </source>
</evidence>
<dbReference type="Pfam" id="PF00005">
    <property type="entry name" value="ABC_tran"/>
    <property type="match status" value="1"/>
</dbReference>
<evidence type="ECO:0000256" key="4">
    <source>
        <dbReference type="ARBA" id="ARBA00022741"/>
    </source>
</evidence>
<evidence type="ECO:0000256" key="5">
    <source>
        <dbReference type="ARBA" id="ARBA00022840"/>
    </source>
</evidence>
<reference evidence="12 13" key="1">
    <citation type="submission" date="2021-04" db="EMBL/GenBank/DDBJ databases">
        <title>The genome sequence of type strain Ideonella paludis KCTC 32238.</title>
        <authorList>
            <person name="Liu Y."/>
        </authorList>
    </citation>
    <scope>NUCLEOTIDE SEQUENCE [LARGE SCALE GENOMIC DNA]</scope>
    <source>
        <strain evidence="12 13">KCTC 32238</strain>
    </source>
</reference>
<evidence type="ECO:0000259" key="10">
    <source>
        <dbReference type="PROSITE" id="PS50893"/>
    </source>
</evidence>
<feature type="compositionally biased region" description="Basic and acidic residues" evidence="8">
    <location>
        <begin position="580"/>
        <end position="589"/>
    </location>
</feature>
<keyword evidence="6 9" id="KW-1133">Transmembrane helix</keyword>
<feature type="domain" description="ABC transmembrane type-1" evidence="11">
    <location>
        <begin position="17"/>
        <end position="296"/>
    </location>
</feature>
<dbReference type="Gene3D" id="3.40.50.300">
    <property type="entry name" value="P-loop containing nucleotide triphosphate hydrolases"/>
    <property type="match status" value="1"/>
</dbReference>
<dbReference type="InterPro" id="IPR039421">
    <property type="entry name" value="Type_1_exporter"/>
</dbReference>
<dbReference type="InterPro" id="IPR003593">
    <property type="entry name" value="AAA+_ATPase"/>
</dbReference>
<feature type="region of interest" description="Disordered" evidence="8">
    <location>
        <begin position="557"/>
        <end position="589"/>
    </location>
</feature>
<feature type="transmembrane region" description="Helical" evidence="9">
    <location>
        <begin position="270"/>
        <end position="291"/>
    </location>
</feature>
<feature type="transmembrane region" description="Helical" evidence="9">
    <location>
        <begin position="16"/>
        <end position="41"/>
    </location>
</feature>
<keyword evidence="3 9" id="KW-0812">Transmembrane</keyword>
<evidence type="ECO:0000256" key="6">
    <source>
        <dbReference type="ARBA" id="ARBA00022989"/>
    </source>
</evidence>
<evidence type="ECO:0000313" key="13">
    <source>
        <dbReference type="Proteomes" id="UP000672097"/>
    </source>
</evidence>
<dbReference type="GO" id="GO:0005524">
    <property type="term" value="F:ATP binding"/>
    <property type="evidence" value="ECO:0007669"/>
    <property type="project" value="UniProtKB-KW"/>
</dbReference>
<accession>A0ABS5DY10</accession>
<dbReference type="RefSeq" id="WP_210808903.1">
    <property type="nucleotide sequence ID" value="NZ_JAGQDG010000003.1"/>
</dbReference>
<dbReference type="PROSITE" id="PS50929">
    <property type="entry name" value="ABC_TM1F"/>
    <property type="match status" value="1"/>
</dbReference>
<dbReference type="Pfam" id="PF00664">
    <property type="entry name" value="ABC_membrane"/>
    <property type="match status" value="1"/>
</dbReference>
<dbReference type="InterPro" id="IPR036640">
    <property type="entry name" value="ABC1_TM_sf"/>
</dbReference>
<dbReference type="Proteomes" id="UP000672097">
    <property type="component" value="Unassembled WGS sequence"/>
</dbReference>
<dbReference type="EMBL" id="JAGQDG010000003">
    <property type="protein sequence ID" value="MBQ0935721.1"/>
    <property type="molecule type" value="Genomic_DNA"/>
</dbReference>
<dbReference type="SMART" id="SM00382">
    <property type="entry name" value="AAA"/>
    <property type="match status" value="1"/>
</dbReference>
<evidence type="ECO:0000256" key="1">
    <source>
        <dbReference type="ARBA" id="ARBA00004651"/>
    </source>
</evidence>
<dbReference type="InterPro" id="IPR011527">
    <property type="entry name" value="ABC1_TM_dom"/>
</dbReference>
<evidence type="ECO:0000259" key="11">
    <source>
        <dbReference type="PROSITE" id="PS50929"/>
    </source>
</evidence>
<dbReference type="InterPro" id="IPR003439">
    <property type="entry name" value="ABC_transporter-like_ATP-bd"/>
</dbReference>
<dbReference type="InterPro" id="IPR017871">
    <property type="entry name" value="ABC_transporter-like_CS"/>
</dbReference>
<keyword evidence="7 9" id="KW-0472">Membrane</keyword>
<evidence type="ECO:0000256" key="9">
    <source>
        <dbReference type="SAM" id="Phobius"/>
    </source>
</evidence>
<comment type="subcellular location">
    <subcellularLocation>
        <location evidence="1">Cell membrane</location>
        <topology evidence="1">Multi-pass membrane protein</topology>
    </subcellularLocation>
</comment>
<name>A0ABS5DY10_9BURK</name>
<dbReference type="PANTHER" id="PTHR24221">
    <property type="entry name" value="ATP-BINDING CASSETTE SUB-FAMILY B"/>
    <property type="match status" value="1"/>
</dbReference>
<dbReference type="SUPFAM" id="SSF90123">
    <property type="entry name" value="ABC transporter transmembrane region"/>
    <property type="match status" value="1"/>
</dbReference>
<evidence type="ECO:0000256" key="2">
    <source>
        <dbReference type="ARBA" id="ARBA00022475"/>
    </source>
</evidence>
<feature type="compositionally biased region" description="Pro residues" evidence="8">
    <location>
        <begin position="567"/>
        <end position="577"/>
    </location>
</feature>
<evidence type="ECO:0000256" key="3">
    <source>
        <dbReference type="ARBA" id="ARBA00022692"/>
    </source>
</evidence>
<organism evidence="12 13">
    <name type="scientific">Ideonella paludis</name>
    <dbReference type="NCBI Taxonomy" id="1233411"/>
    <lineage>
        <taxon>Bacteria</taxon>
        <taxon>Pseudomonadati</taxon>
        <taxon>Pseudomonadota</taxon>
        <taxon>Betaproteobacteria</taxon>
        <taxon>Burkholderiales</taxon>
        <taxon>Sphaerotilaceae</taxon>
        <taxon>Ideonella</taxon>
    </lineage>
</organism>